<evidence type="ECO:0000313" key="5">
    <source>
        <dbReference type="EMBL" id="TKC37159.1"/>
    </source>
</evidence>
<evidence type="ECO:0000256" key="1">
    <source>
        <dbReference type="ARBA" id="ARBA00004604"/>
    </source>
</evidence>
<evidence type="ECO:0000256" key="2">
    <source>
        <dbReference type="ARBA" id="ARBA00008479"/>
    </source>
</evidence>
<dbReference type="GO" id="GO:0042273">
    <property type="term" value="P:ribosomal large subunit biogenesis"/>
    <property type="evidence" value="ECO:0007669"/>
    <property type="project" value="TreeGrafter"/>
</dbReference>
<comment type="subcellular location">
    <subcellularLocation>
        <location evidence="1">Nucleus</location>
        <location evidence="1">Nucleolus</location>
    </subcellularLocation>
</comment>
<keyword evidence="4" id="KW-0539">Nucleus</keyword>
<dbReference type="PANTHER" id="PTHR13243:SF1">
    <property type="entry name" value="NUCLEOLAR PROTEIN 16"/>
    <property type="match status" value="1"/>
</dbReference>
<dbReference type="Proteomes" id="UP000308365">
    <property type="component" value="Unassembled WGS sequence"/>
</dbReference>
<reference evidence="6" key="1">
    <citation type="journal article" date="2019" name="IScience">
        <title>Narwhal Genome Reveals Long-Term Low Genetic Diversity despite Current Large Abundance Size.</title>
        <authorList>
            <person name="Westbury M.V."/>
            <person name="Petersen B."/>
            <person name="Garde E."/>
            <person name="Heide-Jorgensen M.P."/>
            <person name="Lorenzen E.D."/>
        </authorList>
    </citation>
    <scope>NUCLEOTIDE SEQUENCE [LARGE SCALE GENOMIC DNA]</scope>
</reference>
<protein>
    <recommendedName>
        <fullName evidence="3">Nucleolar protein 16</fullName>
    </recommendedName>
</protein>
<name>A0A4U1EL66_MONMO</name>
<dbReference type="AlphaFoldDB" id="A0A4U1EL66"/>
<evidence type="ECO:0000313" key="6">
    <source>
        <dbReference type="Proteomes" id="UP000308365"/>
    </source>
</evidence>
<comment type="caution">
    <text evidence="5">The sequence shown here is derived from an EMBL/GenBank/DDBJ whole genome shotgun (WGS) entry which is preliminary data.</text>
</comment>
<organism evidence="5 6">
    <name type="scientific">Monodon monoceros</name>
    <name type="common">Narwhal</name>
    <name type="synonym">Ceratodon monodon</name>
    <dbReference type="NCBI Taxonomy" id="40151"/>
    <lineage>
        <taxon>Eukaryota</taxon>
        <taxon>Metazoa</taxon>
        <taxon>Chordata</taxon>
        <taxon>Craniata</taxon>
        <taxon>Vertebrata</taxon>
        <taxon>Euteleostomi</taxon>
        <taxon>Mammalia</taxon>
        <taxon>Eutheria</taxon>
        <taxon>Laurasiatheria</taxon>
        <taxon>Artiodactyla</taxon>
        <taxon>Whippomorpha</taxon>
        <taxon>Cetacea</taxon>
        <taxon>Odontoceti</taxon>
        <taxon>Monodontidae</taxon>
        <taxon>Monodon</taxon>
    </lineage>
</organism>
<dbReference type="Pfam" id="PF09420">
    <property type="entry name" value="Nop16"/>
    <property type="match status" value="1"/>
</dbReference>
<gene>
    <name evidence="5" type="ORF">EI555_021095</name>
</gene>
<feature type="non-terminal residue" evidence="5">
    <location>
        <position position="255"/>
    </location>
</feature>
<proteinExistence type="inferred from homology"/>
<comment type="similarity">
    <text evidence="2">Belongs to the NOP16 family.</text>
</comment>
<sequence>MPKAKGKTRRQKFGYNVNRKRLNRNARRKAAPRIECSHIRHAWDQTRSVRQNLADMGLAMDPNRAVPLLKRKVKALEVDVEEGPKELMRKPYVLNDLEAEASLPEKKGNTLSRDLIDYVCYMVENHGEDYKAMARDEKNYYQDTPKQIRNKINVYKRFYPAEWQAFVDSLQKNKMEVEASSWTREAEPGFKAGRGVRLQMSLAKPHGIKRLQRTHTHTHTKSLSHFPLGKTLSPRGFNLCSSGVSGKSQNLLFSE</sequence>
<dbReference type="EMBL" id="RWIC01001189">
    <property type="protein sequence ID" value="TKC37159.1"/>
    <property type="molecule type" value="Genomic_DNA"/>
</dbReference>
<dbReference type="InterPro" id="IPR019002">
    <property type="entry name" value="Ribosome_biogenesis_Nop16"/>
</dbReference>
<evidence type="ECO:0000256" key="3">
    <source>
        <dbReference type="ARBA" id="ARBA00015522"/>
    </source>
</evidence>
<dbReference type="PANTHER" id="PTHR13243">
    <property type="entry name" value="HSPC111 PROTEIN-RELATED"/>
    <property type="match status" value="1"/>
</dbReference>
<accession>A0A4U1EL66</accession>
<dbReference type="GO" id="GO:0005730">
    <property type="term" value="C:nucleolus"/>
    <property type="evidence" value="ECO:0007669"/>
    <property type="project" value="UniProtKB-SubCell"/>
</dbReference>
<evidence type="ECO:0000256" key="4">
    <source>
        <dbReference type="ARBA" id="ARBA00023242"/>
    </source>
</evidence>